<accession>A0AAP2RJ99</accession>
<dbReference type="Proteomes" id="UP001299265">
    <property type="component" value="Unassembled WGS sequence"/>
</dbReference>
<dbReference type="CDD" id="cd00077">
    <property type="entry name" value="HDc"/>
    <property type="match status" value="1"/>
</dbReference>
<dbReference type="InterPro" id="IPR003607">
    <property type="entry name" value="HD/PDEase_dom"/>
</dbReference>
<dbReference type="InterPro" id="IPR006675">
    <property type="entry name" value="HDIG_dom"/>
</dbReference>
<sequence length="221" mass="24638">MEEITYKSLKESKKIKAYIEQGDAVLGALGFTEHSEKHAVKTAETAGKILKELGCEKRTAELARIAGYLHDIGNCVNRNDHAHSGALMAFQLLREQGMNAGETAVVVSAIGEHDEHTGTAVDAVSAALILADKTDVRRNRVRNKIKETFDKHDRVNYAAKSSKLMIQAEKKVITLNIELDESMCSMMDYFEIFLQRMLMCRRAAEMLGMRFKMTANGSKIV</sequence>
<dbReference type="Gene3D" id="1.10.3210.10">
    <property type="entry name" value="Hypothetical protein af1432"/>
    <property type="match status" value="1"/>
</dbReference>
<dbReference type="SUPFAM" id="SSF109604">
    <property type="entry name" value="HD-domain/PDEase-like"/>
    <property type="match status" value="1"/>
</dbReference>
<organism evidence="2 3">
    <name type="scientific">Lientehia hominis</name>
    <dbReference type="NCBI Taxonomy" id="2897778"/>
    <lineage>
        <taxon>Bacteria</taxon>
        <taxon>Bacillati</taxon>
        <taxon>Bacillota</taxon>
        <taxon>Clostridia</taxon>
        <taxon>Lachnospirales</taxon>
        <taxon>Lachnospiraceae</taxon>
        <taxon>Lientehia</taxon>
    </lineage>
</organism>
<evidence type="ECO:0000259" key="1">
    <source>
        <dbReference type="PROSITE" id="PS51831"/>
    </source>
</evidence>
<reference evidence="2 3" key="1">
    <citation type="submission" date="2021-11" db="EMBL/GenBank/DDBJ databases">
        <title>Lacrimispora sp. nov. NSJ-141 isolated from human feces.</title>
        <authorList>
            <person name="Abdugheni R."/>
        </authorList>
    </citation>
    <scope>NUCLEOTIDE SEQUENCE [LARGE SCALE GENOMIC DNA]</scope>
    <source>
        <strain evidence="2 3">NSJ-141</strain>
    </source>
</reference>
<evidence type="ECO:0000313" key="2">
    <source>
        <dbReference type="EMBL" id="MCD2493217.1"/>
    </source>
</evidence>
<evidence type="ECO:0000313" key="3">
    <source>
        <dbReference type="Proteomes" id="UP001299265"/>
    </source>
</evidence>
<dbReference type="PROSITE" id="PS51831">
    <property type="entry name" value="HD"/>
    <property type="match status" value="1"/>
</dbReference>
<proteinExistence type="predicted"/>
<name>A0AAP2RJ99_9FIRM</name>
<feature type="domain" description="HD" evidence="1">
    <location>
        <begin position="35"/>
        <end position="137"/>
    </location>
</feature>
<keyword evidence="3" id="KW-1185">Reference proteome</keyword>
<dbReference type="EMBL" id="JAJNOR010000006">
    <property type="protein sequence ID" value="MCD2493217.1"/>
    <property type="molecule type" value="Genomic_DNA"/>
</dbReference>
<dbReference type="InterPro" id="IPR006674">
    <property type="entry name" value="HD_domain"/>
</dbReference>
<protein>
    <submittedName>
        <fullName evidence="2">HD domain-containing protein</fullName>
    </submittedName>
</protein>
<dbReference type="SMART" id="SM00471">
    <property type="entry name" value="HDc"/>
    <property type="match status" value="1"/>
</dbReference>
<gene>
    <name evidence="2" type="ORF">LQE92_11365</name>
</gene>
<dbReference type="AlphaFoldDB" id="A0AAP2RJ99"/>
<dbReference type="Pfam" id="PF01966">
    <property type="entry name" value="HD"/>
    <property type="match status" value="1"/>
</dbReference>
<dbReference type="RefSeq" id="WP_231063075.1">
    <property type="nucleotide sequence ID" value="NZ_JAJNOR010000006.1"/>
</dbReference>
<dbReference type="NCBIfam" id="TIGR00277">
    <property type="entry name" value="HDIG"/>
    <property type="match status" value="1"/>
</dbReference>
<comment type="caution">
    <text evidence="2">The sequence shown here is derived from an EMBL/GenBank/DDBJ whole genome shotgun (WGS) entry which is preliminary data.</text>
</comment>